<keyword evidence="2" id="KW-1015">Disulfide bond</keyword>
<evidence type="ECO:0000256" key="3">
    <source>
        <dbReference type="SAM" id="MobiDB-lite"/>
    </source>
</evidence>
<feature type="domain" description="FAS1" evidence="4">
    <location>
        <begin position="242"/>
        <end position="374"/>
    </location>
</feature>
<dbReference type="PROSITE" id="PS50213">
    <property type="entry name" value="FAS1"/>
    <property type="match status" value="4"/>
</dbReference>
<protein>
    <recommendedName>
        <fullName evidence="8">Transforming growth factor-beta-induced protein ig-h3</fullName>
    </recommendedName>
</protein>
<accession>A0ABD2NYC3</accession>
<dbReference type="AlphaFoldDB" id="A0ABD2NYC3"/>
<dbReference type="PANTHER" id="PTHR10900:SF77">
    <property type="entry name" value="FI19380P1"/>
    <property type="match status" value="1"/>
</dbReference>
<dbReference type="PANTHER" id="PTHR10900">
    <property type="entry name" value="PERIOSTIN-RELATED"/>
    <property type="match status" value="1"/>
</dbReference>
<feature type="domain" description="EMI" evidence="5">
    <location>
        <begin position="1"/>
        <end position="88"/>
    </location>
</feature>
<feature type="region of interest" description="Disordered" evidence="3">
    <location>
        <begin position="1"/>
        <end position="30"/>
    </location>
</feature>
<evidence type="ECO:0008006" key="8">
    <source>
        <dbReference type="Google" id="ProtNLM"/>
    </source>
</evidence>
<feature type="compositionally biased region" description="Acidic residues" evidence="3">
    <location>
        <begin position="9"/>
        <end position="19"/>
    </location>
</feature>
<comment type="caution">
    <text evidence="6">The sequence shown here is derived from an EMBL/GenBank/DDBJ whole genome shotgun (WGS) entry which is preliminary data.</text>
</comment>
<dbReference type="Pfam" id="PF02469">
    <property type="entry name" value="Fasciclin"/>
    <property type="match status" value="4"/>
</dbReference>
<dbReference type="InterPro" id="IPR000782">
    <property type="entry name" value="FAS1_domain"/>
</dbReference>
<evidence type="ECO:0000256" key="1">
    <source>
        <dbReference type="ARBA" id="ARBA00022729"/>
    </source>
</evidence>
<keyword evidence="1" id="KW-0732">Signal</keyword>
<dbReference type="Proteomes" id="UP001516400">
    <property type="component" value="Unassembled WGS sequence"/>
</dbReference>
<evidence type="ECO:0000313" key="6">
    <source>
        <dbReference type="EMBL" id="KAL3283362.1"/>
    </source>
</evidence>
<dbReference type="InterPro" id="IPR011489">
    <property type="entry name" value="EMI_domain"/>
</dbReference>
<dbReference type="Gene3D" id="2.30.180.10">
    <property type="entry name" value="FAS1 domain"/>
    <property type="match status" value="4"/>
</dbReference>
<dbReference type="InterPro" id="IPR036378">
    <property type="entry name" value="FAS1_dom_sf"/>
</dbReference>
<evidence type="ECO:0000256" key="2">
    <source>
        <dbReference type="ARBA" id="ARBA00023157"/>
    </source>
</evidence>
<dbReference type="FunFam" id="2.30.180.10:FF:000032">
    <property type="entry name" value="Fasciclin domain-containing protein, putative"/>
    <property type="match status" value="1"/>
</dbReference>
<feature type="domain" description="FAS1" evidence="4">
    <location>
        <begin position="523"/>
        <end position="659"/>
    </location>
</feature>
<feature type="domain" description="FAS1" evidence="4">
    <location>
        <begin position="378"/>
        <end position="519"/>
    </location>
</feature>
<dbReference type="EMBL" id="JABFTP020000144">
    <property type="protein sequence ID" value="KAL3283362.1"/>
    <property type="molecule type" value="Genomic_DNA"/>
</dbReference>
<keyword evidence="7" id="KW-1185">Reference proteome</keyword>
<name>A0ABD2NYC3_9CUCU</name>
<feature type="domain" description="FAS1" evidence="4">
    <location>
        <begin position="91"/>
        <end position="238"/>
    </location>
</feature>
<dbReference type="PROSITE" id="PS51041">
    <property type="entry name" value="EMI"/>
    <property type="match status" value="1"/>
</dbReference>
<evidence type="ECO:0000259" key="4">
    <source>
        <dbReference type="PROSITE" id="PS50213"/>
    </source>
</evidence>
<sequence>PNVCIEREESTDDENEEEGRELQKNDTESEEVPNFFSTSISLSNCQQTPTKYECVTKINNHGVVKTFTVRYKCCYGFSRAEGSTGCDRKVELKSLLDTLTDLNAKEFRKLVVDNGLNSRFENDNLTVFVPSDQAINDFNDMLNQFNDLSPIPQREKRDLRNVMSSEELVWNHVTEGFVDLTELINEEIIYNENQNNSIRINNYPTQNYERLVTANCKRVAKANNLASNGIVHLVDGVITPIRDSVQDIIRNHKRLTSLSQVLKNTDLFKKFKDEGHYTIFAPTNEAFDKLDAATKQKLLNGEACAKSIISHHVTAHTVCSIAIIGNSTTHNVEGEVLNMERKNDDQLIFENKAKIIKTDIMGTNGVVHLIDTIVIPESALFINDALKKEKLTKFQQLIEKAELTDEINDLKNATVFAPSDDAFEKEKGKKILEEIGDDKEKLRELIRYHTVQGKVQSCDMNNNAILKSLDQDKPLRVNLYSTLPIFNNIVNKATINCAAVTGFDEKTCGSVIHEVNKILIPPSKNILDVVKSDTKYSKLQKIIEGTEIEEILGQENRTITFLAPSDETLAALDEEQLKTLEDKEKAVDILKAHILTEILCCTGVGPQTWGFNSMVPTLANRNVQIGRTGNHQIRIGRGVVTSCDNLATNGVVHSINRVFFPQQQIPANVGGFFLFDF</sequence>
<evidence type="ECO:0000259" key="5">
    <source>
        <dbReference type="PROSITE" id="PS51041"/>
    </source>
</evidence>
<gene>
    <name evidence="6" type="ORF">HHI36_006510</name>
</gene>
<evidence type="ECO:0000313" key="7">
    <source>
        <dbReference type="Proteomes" id="UP001516400"/>
    </source>
</evidence>
<dbReference type="SUPFAM" id="SSF82153">
    <property type="entry name" value="FAS1 domain"/>
    <property type="match status" value="4"/>
</dbReference>
<dbReference type="SMART" id="SM00554">
    <property type="entry name" value="FAS1"/>
    <property type="match status" value="4"/>
</dbReference>
<organism evidence="6 7">
    <name type="scientific">Cryptolaemus montrouzieri</name>
    <dbReference type="NCBI Taxonomy" id="559131"/>
    <lineage>
        <taxon>Eukaryota</taxon>
        <taxon>Metazoa</taxon>
        <taxon>Ecdysozoa</taxon>
        <taxon>Arthropoda</taxon>
        <taxon>Hexapoda</taxon>
        <taxon>Insecta</taxon>
        <taxon>Pterygota</taxon>
        <taxon>Neoptera</taxon>
        <taxon>Endopterygota</taxon>
        <taxon>Coleoptera</taxon>
        <taxon>Polyphaga</taxon>
        <taxon>Cucujiformia</taxon>
        <taxon>Coccinelloidea</taxon>
        <taxon>Coccinellidae</taxon>
        <taxon>Scymninae</taxon>
        <taxon>Scymnini</taxon>
        <taxon>Cryptolaemus</taxon>
    </lineage>
</organism>
<feature type="non-terminal residue" evidence="6">
    <location>
        <position position="1"/>
    </location>
</feature>
<proteinExistence type="predicted"/>
<dbReference type="InterPro" id="IPR050904">
    <property type="entry name" value="Adhesion/Biosynth-related"/>
</dbReference>
<reference evidence="6 7" key="1">
    <citation type="journal article" date="2021" name="BMC Biol.">
        <title>Horizontally acquired antibacterial genes associated with adaptive radiation of ladybird beetles.</title>
        <authorList>
            <person name="Li H.S."/>
            <person name="Tang X.F."/>
            <person name="Huang Y.H."/>
            <person name="Xu Z.Y."/>
            <person name="Chen M.L."/>
            <person name="Du X.Y."/>
            <person name="Qiu B.Y."/>
            <person name="Chen P.T."/>
            <person name="Zhang W."/>
            <person name="Slipinski A."/>
            <person name="Escalona H.E."/>
            <person name="Waterhouse R.M."/>
            <person name="Zwick A."/>
            <person name="Pang H."/>
        </authorList>
    </citation>
    <scope>NUCLEOTIDE SEQUENCE [LARGE SCALE GENOMIC DNA]</scope>
    <source>
        <strain evidence="6">SYSU2018</strain>
    </source>
</reference>